<gene>
    <name evidence="7" type="ORF">HMPREF1541_07160</name>
</gene>
<organism evidence="7 8">
    <name type="scientific">Cyphellophora europaea (strain CBS 101466)</name>
    <name type="common">Phialophora europaea</name>
    <dbReference type="NCBI Taxonomy" id="1220924"/>
    <lineage>
        <taxon>Eukaryota</taxon>
        <taxon>Fungi</taxon>
        <taxon>Dikarya</taxon>
        <taxon>Ascomycota</taxon>
        <taxon>Pezizomycotina</taxon>
        <taxon>Eurotiomycetes</taxon>
        <taxon>Chaetothyriomycetidae</taxon>
        <taxon>Chaetothyriales</taxon>
        <taxon>Cyphellophoraceae</taxon>
        <taxon>Cyphellophora</taxon>
    </lineage>
</organism>
<evidence type="ECO:0000313" key="8">
    <source>
        <dbReference type="Proteomes" id="UP000030752"/>
    </source>
</evidence>
<comment type="similarity">
    <text evidence="4">Belongs to the flavoredoxin family.</text>
</comment>
<evidence type="ECO:0000256" key="4">
    <source>
        <dbReference type="ARBA" id="ARBA00038054"/>
    </source>
</evidence>
<dbReference type="Pfam" id="PF01613">
    <property type="entry name" value="Flavin_Reduct"/>
    <property type="match status" value="1"/>
</dbReference>
<dbReference type="RefSeq" id="XP_008719707.1">
    <property type="nucleotide sequence ID" value="XM_008721485.1"/>
</dbReference>
<dbReference type="VEuPathDB" id="FungiDB:HMPREF1541_07160"/>
<evidence type="ECO:0000256" key="2">
    <source>
        <dbReference type="ARBA" id="ARBA00022630"/>
    </source>
</evidence>
<dbReference type="SUPFAM" id="SSF50475">
    <property type="entry name" value="FMN-binding split barrel"/>
    <property type="match status" value="1"/>
</dbReference>
<dbReference type="eggNOG" id="ENOG502S020">
    <property type="taxonomic scope" value="Eukaryota"/>
</dbReference>
<feature type="region of interest" description="Disordered" evidence="5">
    <location>
        <begin position="1"/>
        <end position="38"/>
    </location>
</feature>
<dbReference type="InterPro" id="IPR012349">
    <property type="entry name" value="Split_barrel_FMN-bd"/>
</dbReference>
<dbReference type="SMART" id="SM00903">
    <property type="entry name" value="Flavin_Reduct"/>
    <property type="match status" value="1"/>
</dbReference>
<dbReference type="HOGENOM" id="CLU_059021_3_0_1"/>
<evidence type="ECO:0000256" key="1">
    <source>
        <dbReference type="ARBA" id="ARBA00001917"/>
    </source>
</evidence>
<feature type="region of interest" description="Disordered" evidence="5">
    <location>
        <begin position="53"/>
        <end position="72"/>
    </location>
</feature>
<proteinExistence type="inferred from homology"/>
<dbReference type="GeneID" id="19974499"/>
<keyword evidence="8" id="KW-1185">Reference proteome</keyword>
<dbReference type="PANTHER" id="PTHR33798">
    <property type="entry name" value="FLAVOPROTEIN OXYGENASE"/>
    <property type="match status" value="1"/>
</dbReference>
<dbReference type="InterPro" id="IPR002563">
    <property type="entry name" value="Flavin_Rdtase-like_dom"/>
</dbReference>
<evidence type="ECO:0000256" key="5">
    <source>
        <dbReference type="SAM" id="MobiDB-lite"/>
    </source>
</evidence>
<dbReference type="Gene3D" id="2.30.110.10">
    <property type="entry name" value="Electron Transport, Fmn-binding Protein, Chain A"/>
    <property type="match status" value="1"/>
</dbReference>
<dbReference type="GO" id="GO:0010181">
    <property type="term" value="F:FMN binding"/>
    <property type="evidence" value="ECO:0007669"/>
    <property type="project" value="InterPro"/>
</dbReference>
<evidence type="ECO:0000313" key="7">
    <source>
        <dbReference type="EMBL" id="ETN37538.1"/>
    </source>
</evidence>
<reference evidence="7 8" key="1">
    <citation type="submission" date="2013-03" db="EMBL/GenBank/DDBJ databases">
        <title>The Genome Sequence of Phialophora europaea CBS 101466.</title>
        <authorList>
            <consortium name="The Broad Institute Genomics Platform"/>
            <person name="Cuomo C."/>
            <person name="de Hoog S."/>
            <person name="Gorbushina A."/>
            <person name="Walker B."/>
            <person name="Young S.K."/>
            <person name="Zeng Q."/>
            <person name="Gargeya S."/>
            <person name="Fitzgerald M."/>
            <person name="Haas B."/>
            <person name="Abouelleil A."/>
            <person name="Allen A.W."/>
            <person name="Alvarado L."/>
            <person name="Arachchi H.M."/>
            <person name="Berlin A.M."/>
            <person name="Chapman S.B."/>
            <person name="Gainer-Dewar J."/>
            <person name="Goldberg J."/>
            <person name="Griggs A."/>
            <person name="Gujja S."/>
            <person name="Hansen M."/>
            <person name="Howarth C."/>
            <person name="Imamovic A."/>
            <person name="Ireland A."/>
            <person name="Larimer J."/>
            <person name="McCowan C."/>
            <person name="Murphy C."/>
            <person name="Pearson M."/>
            <person name="Poon T.W."/>
            <person name="Priest M."/>
            <person name="Roberts A."/>
            <person name="Saif S."/>
            <person name="Shea T."/>
            <person name="Sisk P."/>
            <person name="Sykes S."/>
            <person name="Wortman J."/>
            <person name="Nusbaum C."/>
            <person name="Birren B."/>
        </authorList>
    </citation>
    <scope>NUCLEOTIDE SEQUENCE [LARGE SCALE GENOMIC DNA]</scope>
    <source>
        <strain evidence="7 8">CBS 101466</strain>
    </source>
</reference>
<evidence type="ECO:0000259" key="6">
    <source>
        <dbReference type="SMART" id="SM00903"/>
    </source>
</evidence>
<dbReference type="PANTHER" id="PTHR33798:SF5">
    <property type="entry name" value="FLAVIN REDUCTASE LIKE DOMAIN-CONTAINING PROTEIN"/>
    <property type="match status" value="1"/>
</dbReference>
<dbReference type="InParanoid" id="W2RPB8"/>
<dbReference type="STRING" id="1220924.W2RPB8"/>
<sequence>MPSEPQAAQEMHDAESVIKRNPHGDFNTVQESRPDWDHERSFHYTKTLKPDWQYGAGSSKPSTASHVGIDPYEEGRPPAHNYKLLISGIIPRPVGFLSTVSADGSSTNLAPFSYTQVVNHDPPIFIVGFSGGLDKAKDTLRNLMDTGECVINIISEDFIEAANACAIDLPYGKSEWSVSGLTPGETSLVKPKRVKESVFSIEGKLQSTQEFESRQTPGKKTGVIAIIEGVKFWVREDAINEEKNLIDPEVLRPIARLGGITYARVTDGFEFPRPVLKEEVNQGKLDQDIIKTKVEGQ</sequence>
<feature type="domain" description="Flavin reductase like" evidence="6">
    <location>
        <begin position="87"/>
        <end position="247"/>
    </location>
</feature>
<keyword evidence="2" id="KW-0285">Flavoprotein</keyword>
<comment type="cofactor">
    <cofactor evidence="1">
        <name>FMN</name>
        <dbReference type="ChEBI" id="CHEBI:58210"/>
    </cofactor>
</comment>
<name>W2RPB8_CYPE1</name>
<dbReference type="EMBL" id="KB822723">
    <property type="protein sequence ID" value="ETN37538.1"/>
    <property type="molecule type" value="Genomic_DNA"/>
</dbReference>
<evidence type="ECO:0000256" key="3">
    <source>
        <dbReference type="ARBA" id="ARBA00022643"/>
    </source>
</evidence>
<keyword evidence="3" id="KW-0288">FMN</keyword>
<accession>W2RPB8</accession>
<protein>
    <recommendedName>
        <fullName evidence="6">Flavin reductase like domain-containing protein</fullName>
    </recommendedName>
</protein>
<dbReference type="AlphaFoldDB" id="W2RPB8"/>
<dbReference type="OrthoDB" id="10250990at2759"/>
<dbReference type="Proteomes" id="UP000030752">
    <property type="component" value="Unassembled WGS sequence"/>
</dbReference>